<accession>A0ABP9L8R1</accession>
<dbReference type="InterPro" id="IPR002912">
    <property type="entry name" value="ACT_dom"/>
</dbReference>
<dbReference type="PANTHER" id="PTHR21363">
    <property type="entry name" value="PREPHENATE DEHYDROGENASE"/>
    <property type="match status" value="1"/>
</dbReference>
<proteinExistence type="predicted"/>
<evidence type="ECO:0000259" key="9">
    <source>
        <dbReference type="PROSITE" id="PS51176"/>
    </source>
</evidence>
<evidence type="ECO:0000256" key="7">
    <source>
        <dbReference type="ARBA" id="ARBA00023141"/>
    </source>
</evidence>
<evidence type="ECO:0000259" key="10">
    <source>
        <dbReference type="PROSITE" id="PS51671"/>
    </source>
</evidence>
<dbReference type="InterPro" id="IPR008927">
    <property type="entry name" value="6-PGluconate_DH-like_C_sf"/>
</dbReference>
<dbReference type="EC" id="1.3.1.12" evidence="2"/>
<gene>
    <name evidence="11" type="ORF">GCM10025759_13190</name>
</gene>
<evidence type="ECO:0000256" key="5">
    <source>
        <dbReference type="ARBA" id="ARBA00023002"/>
    </source>
</evidence>
<dbReference type="NCBIfam" id="NF006457">
    <property type="entry name" value="PRK08818.1"/>
    <property type="match status" value="1"/>
</dbReference>
<dbReference type="Pfam" id="PF02153">
    <property type="entry name" value="PDH_N"/>
    <property type="match status" value="1"/>
</dbReference>
<name>A0ABP9L8R1_9GAMM</name>
<keyword evidence="5" id="KW-0560">Oxidoreductase</keyword>
<protein>
    <recommendedName>
        <fullName evidence="3">Prephenate dehydrogenase</fullName>
        <ecNumber evidence="2">1.3.1.12</ecNumber>
    </recommendedName>
</protein>
<keyword evidence="6" id="KW-0520">NAD</keyword>
<dbReference type="Pfam" id="PF20463">
    <property type="entry name" value="PDH_C"/>
    <property type="match status" value="1"/>
</dbReference>
<dbReference type="Gene3D" id="3.30.70.260">
    <property type="match status" value="1"/>
</dbReference>
<comment type="caution">
    <text evidence="11">The sequence shown here is derived from an EMBL/GenBank/DDBJ whole genome shotgun (WGS) entry which is preliminary data.</text>
</comment>
<evidence type="ECO:0000256" key="1">
    <source>
        <dbReference type="ARBA" id="ARBA00005067"/>
    </source>
</evidence>
<dbReference type="InterPro" id="IPR045865">
    <property type="entry name" value="ACT-like_dom_sf"/>
</dbReference>
<evidence type="ECO:0000256" key="3">
    <source>
        <dbReference type="ARBA" id="ARBA00016891"/>
    </source>
</evidence>
<keyword evidence="4" id="KW-0827">Tyrosine biosynthesis</keyword>
<dbReference type="PANTHER" id="PTHR21363:SF0">
    <property type="entry name" value="PREPHENATE DEHYDROGENASE [NADP(+)]"/>
    <property type="match status" value="1"/>
</dbReference>
<dbReference type="Pfam" id="PF01842">
    <property type="entry name" value="ACT"/>
    <property type="match status" value="1"/>
</dbReference>
<evidence type="ECO:0000256" key="6">
    <source>
        <dbReference type="ARBA" id="ARBA00023027"/>
    </source>
</evidence>
<dbReference type="InterPro" id="IPR036291">
    <property type="entry name" value="NAD(P)-bd_dom_sf"/>
</dbReference>
<evidence type="ECO:0000256" key="2">
    <source>
        <dbReference type="ARBA" id="ARBA00012068"/>
    </source>
</evidence>
<comment type="pathway">
    <text evidence="1">Amino-acid biosynthesis; L-tyrosine biosynthesis; (4-hydroxyphenyl)pyruvate from prephenate (NAD(+) route): step 1/1.</text>
</comment>
<dbReference type="SUPFAM" id="SSF48179">
    <property type="entry name" value="6-phosphogluconate dehydrogenase C-terminal domain-like"/>
    <property type="match status" value="1"/>
</dbReference>
<dbReference type="PROSITE" id="PS51671">
    <property type="entry name" value="ACT"/>
    <property type="match status" value="1"/>
</dbReference>
<feature type="domain" description="ACT" evidence="10">
    <location>
        <begin position="302"/>
        <end position="383"/>
    </location>
</feature>
<evidence type="ECO:0000313" key="11">
    <source>
        <dbReference type="EMBL" id="GAA5072796.1"/>
    </source>
</evidence>
<keyword evidence="7" id="KW-0028">Amino-acid biosynthesis</keyword>
<dbReference type="Gene3D" id="1.10.3660.10">
    <property type="entry name" value="6-phosphogluconate dehydrogenase C-terminal like domain"/>
    <property type="match status" value="1"/>
</dbReference>
<evidence type="ECO:0000256" key="8">
    <source>
        <dbReference type="ARBA" id="ARBA00049260"/>
    </source>
</evidence>
<dbReference type="InterPro" id="IPR046825">
    <property type="entry name" value="PDH_C"/>
</dbReference>
<evidence type="ECO:0000313" key="12">
    <source>
        <dbReference type="Proteomes" id="UP001501083"/>
    </source>
</evidence>
<dbReference type="InterPro" id="IPR046826">
    <property type="entry name" value="PDH_N"/>
</dbReference>
<evidence type="ECO:0000256" key="4">
    <source>
        <dbReference type="ARBA" id="ARBA00022498"/>
    </source>
</evidence>
<dbReference type="InterPro" id="IPR050812">
    <property type="entry name" value="Preph/Arog_dehydrog"/>
</dbReference>
<keyword evidence="7" id="KW-0057">Aromatic amino acid biosynthesis</keyword>
<dbReference type="EMBL" id="BAABKY010000002">
    <property type="protein sequence ID" value="GAA5072796.1"/>
    <property type="molecule type" value="Genomic_DNA"/>
</dbReference>
<dbReference type="PROSITE" id="PS51176">
    <property type="entry name" value="PDH_ADH"/>
    <property type="match status" value="1"/>
</dbReference>
<dbReference type="SUPFAM" id="SSF55021">
    <property type="entry name" value="ACT-like"/>
    <property type="match status" value="1"/>
</dbReference>
<dbReference type="InterPro" id="IPR003099">
    <property type="entry name" value="Prephen_DH"/>
</dbReference>
<dbReference type="Proteomes" id="UP001501083">
    <property type="component" value="Unassembled WGS sequence"/>
</dbReference>
<organism evidence="11 12">
    <name type="scientific">Lysobacter panacisoli</name>
    <dbReference type="NCBI Taxonomy" id="1255263"/>
    <lineage>
        <taxon>Bacteria</taxon>
        <taxon>Pseudomonadati</taxon>
        <taxon>Pseudomonadota</taxon>
        <taxon>Gammaproteobacteria</taxon>
        <taxon>Lysobacterales</taxon>
        <taxon>Lysobacteraceae</taxon>
        <taxon>Lysobacter</taxon>
    </lineage>
</organism>
<keyword evidence="12" id="KW-1185">Reference proteome</keyword>
<reference evidence="12" key="1">
    <citation type="journal article" date="2019" name="Int. J. Syst. Evol. Microbiol.">
        <title>The Global Catalogue of Microorganisms (GCM) 10K type strain sequencing project: providing services to taxonomists for standard genome sequencing and annotation.</title>
        <authorList>
            <consortium name="The Broad Institute Genomics Platform"/>
            <consortium name="The Broad Institute Genome Sequencing Center for Infectious Disease"/>
            <person name="Wu L."/>
            <person name="Ma J."/>
        </authorList>
    </citation>
    <scope>NUCLEOTIDE SEQUENCE [LARGE SCALE GENOMIC DNA]</scope>
    <source>
        <strain evidence="12">JCM 19212</strain>
    </source>
</reference>
<feature type="domain" description="Prephenate/arogenate dehydrogenase" evidence="9">
    <location>
        <begin position="9"/>
        <end position="281"/>
    </location>
</feature>
<comment type="catalytic activity">
    <reaction evidence="8">
        <text>prephenate + NAD(+) = 3-(4-hydroxyphenyl)pyruvate + CO2 + NADH</text>
        <dbReference type="Rhea" id="RHEA:13869"/>
        <dbReference type="ChEBI" id="CHEBI:16526"/>
        <dbReference type="ChEBI" id="CHEBI:29934"/>
        <dbReference type="ChEBI" id="CHEBI:36242"/>
        <dbReference type="ChEBI" id="CHEBI:57540"/>
        <dbReference type="ChEBI" id="CHEBI:57945"/>
        <dbReference type="EC" id="1.3.1.12"/>
    </reaction>
</comment>
<dbReference type="RefSeq" id="WP_158986803.1">
    <property type="nucleotide sequence ID" value="NZ_BAABKY010000002.1"/>
</dbReference>
<sequence length="384" mass="42318">MNAGRSASPVVGIVGLHGAYGRWLRRFFEERMGLRVVGHDPAGDDTLPPHELVRRADVLIFSAPIRRTPELIREYVALADGAEDGRLWMDVTSTKHAPVAELLRSRAEVVGLHPMTAPPKTPTLKGRVMAVCPARVEAWREWLDGFLSMTEAECVTVEPSEHDRAMALVQGLVHAAHMAQADVIRDFAPALGGLERLRPLRTVGYELDLTVTERILSGNPAIYEDIQFENPHVLPALDRFAEAIDFLRTRVRQADDDARREMRSRLLDANAAFFGAPALADGSHGFERLGYLLADLESPDYLSVFLPEDHPGSLRALLAVFEHRGINLASIHSSRTPDGELHFRIGLDRAQVRAMPAEEIAALIAAIQAEGIGRVLSGRGLQRT</sequence>
<dbReference type="Gene3D" id="3.40.50.720">
    <property type="entry name" value="NAD(P)-binding Rossmann-like Domain"/>
    <property type="match status" value="1"/>
</dbReference>
<dbReference type="SUPFAM" id="SSF51735">
    <property type="entry name" value="NAD(P)-binding Rossmann-fold domains"/>
    <property type="match status" value="1"/>
</dbReference>